<organism evidence="2 3">
    <name type="scientific">Anthostomella pinea</name>
    <dbReference type="NCBI Taxonomy" id="933095"/>
    <lineage>
        <taxon>Eukaryota</taxon>
        <taxon>Fungi</taxon>
        <taxon>Dikarya</taxon>
        <taxon>Ascomycota</taxon>
        <taxon>Pezizomycotina</taxon>
        <taxon>Sordariomycetes</taxon>
        <taxon>Xylariomycetidae</taxon>
        <taxon>Xylariales</taxon>
        <taxon>Xylariaceae</taxon>
        <taxon>Anthostomella</taxon>
    </lineage>
</organism>
<dbReference type="EMBL" id="CAUWAG010000018">
    <property type="protein sequence ID" value="CAJ2511772.1"/>
    <property type="molecule type" value="Genomic_DNA"/>
</dbReference>
<proteinExistence type="predicted"/>
<name>A0AAI8VVC8_9PEZI</name>
<feature type="region of interest" description="Disordered" evidence="1">
    <location>
        <begin position="164"/>
        <end position="267"/>
    </location>
</feature>
<gene>
    <name evidence="2" type="ORF">KHLLAP_LOCUS12240</name>
</gene>
<reference evidence="2" key="1">
    <citation type="submission" date="2023-10" db="EMBL/GenBank/DDBJ databases">
        <authorList>
            <person name="Hackl T."/>
        </authorList>
    </citation>
    <scope>NUCLEOTIDE SEQUENCE</scope>
</reference>
<protein>
    <submittedName>
        <fullName evidence="2">Uu.00g073970.m01.CDS01</fullName>
    </submittedName>
</protein>
<evidence type="ECO:0000256" key="1">
    <source>
        <dbReference type="SAM" id="MobiDB-lite"/>
    </source>
</evidence>
<evidence type="ECO:0000313" key="3">
    <source>
        <dbReference type="Proteomes" id="UP001295740"/>
    </source>
</evidence>
<dbReference type="Proteomes" id="UP001295740">
    <property type="component" value="Unassembled WGS sequence"/>
</dbReference>
<feature type="region of interest" description="Disordered" evidence="1">
    <location>
        <begin position="77"/>
        <end position="107"/>
    </location>
</feature>
<keyword evidence="3" id="KW-1185">Reference proteome</keyword>
<feature type="region of interest" description="Disordered" evidence="1">
    <location>
        <begin position="279"/>
        <end position="324"/>
    </location>
</feature>
<dbReference type="AlphaFoldDB" id="A0AAI8VVC8"/>
<comment type="caution">
    <text evidence="2">The sequence shown here is derived from an EMBL/GenBank/DDBJ whole genome shotgun (WGS) entry which is preliminary data.</text>
</comment>
<accession>A0AAI8VVC8</accession>
<feature type="compositionally biased region" description="Polar residues" evidence="1">
    <location>
        <begin position="279"/>
        <end position="289"/>
    </location>
</feature>
<sequence>MNNYTTTYTPLESLFLFQLLNKYGFIDTFDRISNELKETPLLVEQETYDARRLSPGSLQELALQLLRDEQRREAEAVAGKNANGLSPNSLKRKLPSPPLPSLKEAHEQPEKLPILIDRLYGQFRDIIVRAIQEDERQFEAAQRDIGEIERGDWDTRIAQQNRAIAGKNGAPVGNGLPLLPPSARHNGQIAPISIPVQASAPAPGPATPKVQDSGRRIEPTPNPQPLPEKRPAQPSPSALPPAARLPSETPQPTLDARPHEPARAANGTTPVLQHPQVAQGYNSHPASTSPQPPVAEGLQRPDTLPKGRSPGPALPNPSQNHALKWEPPISYNINNNNNNNNINHHTKYHINRHTKHHINRRTKYHINRRTKYHINRHTKYHTKRLINHTRHLINHIRRLINNLSRHHIRHLCLRRVPLMVSEAPDLHPTLPSFHLLKLNILKAMLVVDQARDNLPSSPGFPYKRLAIHLPRCYYHRRMQAKSHPHSSPCL</sequence>
<evidence type="ECO:0000313" key="2">
    <source>
        <dbReference type="EMBL" id="CAJ2511772.1"/>
    </source>
</evidence>